<dbReference type="NCBIfam" id="TIGR00184">
    <property type="entry name" value="purA"/>
    <property type="match status" value="1"/>
</dbReference>
<dbReference type="PANTHER" id="PTHR11846:SF0">
    <property type="entry name" value="ADENYLOSUCCINATE SYNTHETASE"/>
    <property type="match status" value="1"/>
</dbReference>
<comment type="caution">
    <text evidence="8">Lacks conserved residue(s) required for the propagation of feature annotation.</text>
</comment>
<comment type="function">
    <text evidence="8">Plays an important role in the de novo pathway of purine nucleotide biosynthesis. Catalyzes the first committed step in the biosynthesis of AMP from IMP.</text>
</comment>
<dbReference type="GO" id="GO:0044208">
    <property type="term" value="P:'de novo' AMP biosynthetic process"/>
    <property type="evidence" value="ECO:0007669"/>
    <property type="project" value="UniProtKB-UniRule"/>
</dbReference>
<feature type="binding site" evidence="8">
    <location>
        <position position="39"/>
    </location>
    <ligand>
        <name>Mg(2+)</name>
        <dbReference type="ChEBI" id="CHEBI:18420"/>
    </ligand>
</feature>
<dbReference type="SUPFAM" id="SSF52540">
    <property type="entry name" value="P-loop containing nucleoside triphosphate hydrolases"/>
    <property type="match status" value="1"/>
</dbReference>
<reference evidence="9 10" key="1">
    <citation type="submission" date="2019-05" db="EMBL/GenBank/DDBJ databases">
        <title>Complete genome sequencing of Anaerostipes rhamnosivorans.</title>
        <authorList>
            <person name="Bui T.P.N."/>
            <person name="de Vos W.M."/>
        </authorList>
    </citation>
    <scope>NUCLEOTIDE SEQUENCE [LARGE SCALE GENOMIC DNA]</scope>
    <source>
        <strain evidence="9 10">1y2</strain>
    </source>
</reference>
<dbReference type="GO" id="GO:0046040">
    <property type="term" value="P:IMP metabolic process"/>
    <property type="evidence" value="ECO:0007669"/>
    <property type="project" value="TreeGrafter"/>
</dbReference>
<feature type="binding site" description="in other chain" evidence="8">
    <location>
        <position position="304"/>
    </location>
    <ligand>
        <name>IMP</name>
        <dbReference type="ChEBI" id="CHEBI:58053"/>
        <note>ligand shared between dimeric partners</note>
    </ligand>
</feature>
<feature type="active site" description="Proton donor" evidence="8">
    <location>
        <position position="40"/>
    </location>
</feature>
<feature type="binding site" evidence="8">
    <location>
        <position position="306"/>
    </location>
    <ligand>
        <name>GTP</name>
        <dbReference type="ChEBI" id="CHEBI:37565"/>
    </ligand>
</feature>
<feature type="binding site" description="in other chain" evidence="8">
    <location>
        <position position="237"/>
    </location>
    <ligand>
        <name>IMP</name>
        <dbReference type="ChEBI" id="CHEBI:58053"/>
        <note>ligand shared between dimeric partners</note>
    </ligand>
</feature>
<dbReference type="InterPro" id="IPR042109">
    <property type="entry name" value="Adenylosuccinate_synth_dom1"/>
</dbReference>
<dbReference type="HAMAP" id="MF_00011">
    <property type="entry name" value="Adenylosucc_synth"/>
    <property type="match status" value="1"/>
</dbReference>
<dbReference type="GO" id="GO:0000287">
    <property type="term" value="F:magnesium ion binding"/>
    <property type="evidence" value="ECO:0007669"/>
    <property type="project" value="UniProtKB-UniRule"/>
</dbReference>
<dbReference type="Gene3D" id="3.90.170.10">
    <property type="entry name" value="Adenylosuccinate Synthetase, subunit A, domain 3"/>
    <property type="match status" value="1"/>
</dbReference>
<feature type="binding site" description="in other chain" evidence="8">
    <location>
        <position position="127"/>
    </location>
    <ligand>
        <name>IMP</name>
        <dbReference type="ChEBI" id="CHEBI:58053"/>
        <note>ligand shared between dimeric partners</note>
    </ligand>
</feature>
<evidence type="ECO:0000256" key="3">
    <source>
        <dbReference type="ARBA" id="ARBA00022723"/>
    </source>
</evidence>
<protein>
    <recommendedName>
        <fullName evidence="8">Adenylosuccinate synthetase</fullName>
        <shortName evidence="8">AMPSase</shortName>
        <shortName evidence="8">AdSS</shortName>
        <ecNumber evidence="8">6.3.4.4</ecNumber>
    </recommendedName>
    <alternativeName>
        <fullName evidence="8">IMP--aspartate ligase</fullName>
    </alternativeName>
</protein>
<feature type="active site" description="Proton acceptor" evidence="8">
    <location>
        <position position="12"/>
    </location>
</feature>
<feature type="binding site" evidence="8">
    <location>
        <begin position="332"/>
        <end position="334"/>
    </location>
    <ligand>
        <name>GTP</name>
        <dbReference type="ChEBI" id="CHEBI:37565"/>
    </ligand>
</feature>
<organism evidence="9 10">
    <name type="scientific">Anaerostipes rhamnosivorans</name>
    <dbReference type="NCBI Taxonomy" id="1229621"/>
    <lineage>
        <taxon>Bacteria</taxon>
        <taxon>Bacillati</taxon>
        <taxon>Bacillota</taxon>
        <taxon>Clostridia</taxon>
        <taxon>Lachnospirales</taxon>
        <taxon>Lachnospiraceae</taxon>
        <taxon>Anaerostipes</taxon>
    </lineage>
</organism>
<keyword evidence="5 8" id="KW-0658">Purine biosynthesis</keyword>
<evidence type="ECO:0000256" key="8">
    <source>
        <dbReference type="HAMAP-Rule" id="MF_00011"/>
    </source>
</evidence>
<dbReference type="Gene3D" id="1.10.300.10">
    <property type="entry name" value="Adenylosuccinate Synthetase, subunit A, domain 2"/>
    <property type="match status" value="1"/>
</dbReference>
<gene>
    <name evidence="8" type="primary">purA</name>
    <name evidence="9" type="ORF">AR1Y2_0775</name>
</gene>
<keyword evidence="7 8" id="KW-0342">GTP-binding</keyword>
<comment type="subunit">
    <text evidence="1 8">Homodimer.</text>
</comment>
<dbReference type="AlphaFoldDB" id="A0A4P8IGH2"/>
<evidence type="ECO:0000256" key="6">
    <source>
        <dbReference type="ARBA" id="ARBA00022842"/>
    </source>
</evidence>
<evidence type="ECO:0000313" key="10">
    <source>
        <dbReference type="Proteomes" id="UP000298653"/>
    </source>
</evidence>
<dbReference type="Proteomes" id="UP000298653">
    <property type="component" value="Chromosome"/>
</dbReference>
<feature type="binding site" evidence="8">
    <location>
        <position position="141"/>
    </location>
    <ligand>
        <name>IMP</name>
        <dbReference type="ChEBI" id="CHEBI:58053"/>
        <note>ligand shared between dimeric partners</note>
    </ligand>
</feature>
<dbReference type="NCBIfam" id="NF002223">
    <property type="entry name" value="PRK01117.1"/>
    <property type="match status" value="1"/>
</dbReference>
<comment type="subcellular location">
    <subcellularLocation>
        <location evidence="8">Cytoplasm</location>
    </subcellularLocation>
</comment>
<evidence type="ECO:0000256" key="4">
    <source>
        <dbReference type="ARBA" id="ARBA00022741"/>
    </source>
</evidence>
<dbReference type="GO" id="GO:0005737">
    <property type="term" value="C:cytoplasm"/>
    <property type="evidence" value="ECO:0007669"/>
    <property type="project" value="UniProtKB-SubCell"/>
</dbReference>
<evidence type="ECO:0000313" key="9">
    <source>
        <dbReference type="EMBL" id="QCP34229.1"/>
    </source>
</evidence>
<comment type="similarity">
    <text evidence="8">Belongs to the adenylosuccinate synthetase family.</text>
</comment>
<keyword evidence="10" id="KW-1185">Reference proteome</keyword>
<feature type="binding site" description="in other chain" evidence="8">
    <location>
        <begin position="12"/>
        <end position="15"/>
    </location>
    <ligand>
        <name>IMP</name>
        <dbReference type="ChEBI" id="CHEBI:58053"/>
        <note>ligand shared between dimeric partners</note>
    </ligand>
</feature>
<comment type="cofactor">
    <cofactor evidence="8">
        <name>Mg(2+)</name>
        <dbReference type="ChEBI" id="CHEBI:18420"/>
    </cofactor>
    <text evidence="8">Binds 1 Mg(2+) ion per subunit.</text>
</comment>
<keyword evidence="3 8" id="KW-0479">Metal-binding</keyword>
<keyword evidence="6 8" id="KW-0460">Magnesium</keyword>
<dbReference type="GO" id="GO:0004019">
    <property type="term" value="F:adenylosuccinate synthase activity"/>
    <property type="evidence" value="ECO:0007669"/>
    <property type="project" value="UniProtKB-UniRule"/>
</dbReference>
<dbReference type="InterPro" id="IPR042110">
    <property type="entry name" value="Adenylosuccinate_synth_dom2"/>
</dbReference>
<dbReference type="InterPro" id="IPR001114">
    <property type="entry name" value="Adenylosuccinate_synthetase"/>
</dbReference>
<dbReference type="Pfam" id="PF00709">
    <property type="entry name" value="Adenylsucc_synt"/>
    <property type="match status" value="1"/>
</dbReference>
<keyword evidence="2 8" id="KW-0436">Ligase</keyword>
<dbReference type="OrthoDB" id="9807553at2"/>
<dbReference type="GO" id="GO:0005525">
    <property type="term" value="F:GTP binding"/>
    <property type="evidence" value="ECO:0007669"/>
    <property type="project" value="UniProtKB-UniRule"/>
</dbReference>
<evidence type="ECO:0000256" key="2">
    <source>
        <dbReference type="ARBA" id="ARBA00022598"/>
    </source>
</evidence>
<dbReference type="UniPathway" id="UPA00075">
    <property type="reaction ID" value="UER00335"/>
</dbReference>
<evidence type="ECO:0000256" key="7">
    <source>
        <dbReference type="ARBA" id="ARBA00023134"/>
    </source>
</evidence>
<dbReference type="Gene3D" id="3.40.440.10">
    <property type="entry name" value="Adenylosuccinate Synthetase, subunit A, domain 1"/>
    <property type="match status" value="1"/>
</dbReference>
<sequence>MVKAIVGANWGDEGKGKITDMLGETSDIIVRFQGGANAGHTIINDYGKFALHTLPSGVFYNHTTSIIGNGVALNIPVLFKEVEEIVSQGVPKPKILVSDRAQIVMPYHILFDEYEEERLGKGSFGSTKSGIAPFYSDKYAKIGFQVNELFDGEALKEKLTKICETKNVLLEHLYHKPLLNPDELYDTLMEYKEMVAPYVCDVSLFLHNALKEDKTILLEGQLGSLKDPDHGIYPMVTSSSTLAAYGAIGAGIPPYEIKKIVTVVKAYSSAVGAGAFVSEIFGEEADELRKRGGDGGEFGATTGRPRRMGWFDVVASKYGCRMQGTTDVAFTVLDVLGYLEEIPVCVAYDIDGKVTTDFPTTGELEKAKPVIEVLPGWKSDIRGITEYEDLPENCRKYIEFVEEKIGYPITLISNGPGRHEIIRRGYTD</sequence>
<dbReference type="InterPro" id="IPR027417">
    <property type="entry name" value="P-loop_NTPase"/>
</dbReference>
<keyword evidence="8" id="KW-0963">Cytoplasm</keyword>
<dbReference type="EC" id="6.3.4.4" evidence="8"/>
<dbReference type="InterPro" id="IPR042111">
    <property type="entry name" value="Adenylosuccinate_synth_dom3"/>
</dbReference>
<name>A0A4P8IGH2_9FIRM</name>
<proteinExistence type="inferred from homology"/>
<feature type="binding site" evidence="8">
    <location>
        <begin position="39"/>
        <end position="41"/>
    </location>
    <ligand>
        <name>GTP</name>
        <dbReference type="ChEBI" id="CHEBI:37565"/>
    </ligand>
</feature>
<comment type="catalytic activity">
    <reaction evidence="8">
        <text>IMP + L-aspartate + GTP = N(6)-(1,2-dicarboxyethyl)-AMP + GDP + phosphate + 2 H(+)</text>
        <dbReference type="Rhea" id="RHEA:15753"/>
        <dbReference type="ChEBI" id="CHEBI:15378"/>
        <dbReference type="ChEBI" id="CHEBI:29991"/>
        <dbReference type="ChEBI" id="CHEBI:37565"/>
        <dbReference type="ChEBI" id="CHEBI:43474"/>
        <dbReference type="ChEBI" id="CHEBI:57567"/>
        <dbReference type="ChEBI" id="CHEBI:58053"/>
        <dbReference type="ChEBI" id="CHEBI:58189"/>
        <dbReference type="EC" id="6.3.4.4"/>
    </reaction>
</comment>
<dbReference type="RefSeq" id="WP_137327801.1">
    <property type="nucleotide sequence ID" value="NZ_CP040058.1"/>
</dbReference>
<feature type="binding site" description="in other chain" evidence="8">
    <location>
        <begin position="37"/>
        <end position="40"/>
    </location>
    <ligand>
        <name>IMP</name>
        <dbReference type="ChEBI" id="CHEBI:58053"/>
        <note>ligand shared between dimeric partners</note>
    </ligand>
</feature>
<comment type="pathway">
    <text evidence="8">Purine metabolism; AMP biosynthesis via de novo pathway; AMP from IMP: step 1/2.</text>
</comment>
<dbReference type="FunFam" id="3.90.170.10:FF:000001">
    <property type="entry name" value="Adenylosuccinate synthetase"/>
    <property type="match status" value="1"/>
</dbReference>
<dbReference type="SMART" id="SM00788">
    <property type="entry name" value="Adenylsucc_synt"/>
    <property type="match status" value="1"/>
</dbReference>
<feature type="binding site" evidence="8">
    <location>
        <begin position="300"/>
        <end position="306"/>
    </location>
    <ligand>
        <name>substrate</name>
    </ligand>
</feature>
<dbReference type="EMBL" id="CP040058">
    <property type="protein sequence ID" value="QCP34229.1"/>
    <property type="molecule type" value="Genomic_DNA"/>
</dbReference>
<feature type="binding site" evidence="8">
    <location>
        <begin position="413"/>
        <end position="415"/>
    </location>
    <ligand>
        <name>GTP</name>
        <dbReference type="ChEBI" id="CHEBI:37565"/>
    </ligand>
</feature>
<dbReference type="PANTHER" id="PTHR11846">
    <property type="entry name" value="ADENYLOSUCCINATE SYNTHETASE"/>
    <property type="match status" value="1"/>
</dbReference>
<feature type="binding site" evidence="8">
    <location>
        <begin position="11"/>
        <end position="17"/>
    </location>
    <ligand>
        <name>GTP</name>
        <dbReference type="ChEBI" id="CHEBI:37565"/>
    </ligand>
</feature>
<dbReference type="CDD" id="cd03108">
    <property type="entry name" value="AdSS"/>
    <property type="match status" value="1"/>
</dbReference>
<dbReference type="FunFam" id="1.10.300.10:FF:000001">
    <property type="entry name" value="Adenylosuccinate synthetase"/>
    <property type="match status" value="1"/>
</dbReference>
<feature type="binding site" evidence="8">
    <location>
        <position position="12"/>
    </location>
    <ligand>
        <name>Mg(2+)</name>
        <dbReference type="ChEBI" id="CHEBI:18420"/>
    </ligand>
</feature>
<evidence type="ECO:0000256" key="1">
    <source>
        <dbReference type="ARBA" id="ARBA00011738"/>
    </source>
</evidence>
<dbReference type="KEGG" id="arf:AR1Y2_0775"/>
<evidence type="ECO:0000256" key="5">
    <source>
        <dbReference type="ARBA" id="ARBA00022755"/>
    </source>
</evidence>
<keyword evidence="4 8" id="KW-0547">Nucleotide-binding</keyword>
<accession>A0A4P8IGH2</accession>